<keyword evidence="2" id="KW-1185">Reference proteome</keyword>
<evidence type="ECO:0000313" key="2">
    <source>
        <dbReference type="Proteomes" id="UP000276133"/>
    </source>
</evidence>
<reference evidence="1 2" key="1">
    <citation type="journal article" date="2018" name="Sci. Rep.">
        <title>Genomic signatures of local adaptation to the degree of environmental predictability in rotifers.</title>
        <authorList>
            <person name="Franch-Gras L."/>
            <person name="Hahn C."/>
            <person name="Garcia-Roger E.M."/>
            <person name="Carmona M.J."/>
            <person name="Serra M."/>
            <person name="Gomez A."/>
        </authorList>
    </citation>
    <scope>NUCLEOTIDE SEQUENCE [LARGE SCALE GENOMIC DNA]</scope>
    <source>
        <strain evidence="1">HYR1</strain>
    </source>
</reference>
<dbReference type="Proteomes" id="UP000276133">
    <property type="component" value="Unassembled WGS sequence"/>
</dbReference>
<evidence type="ECO:0000313" key="1">
    <source>
        <dbReference type="EMBL" id="RNA04873.1"/>
    </source>
</evidence>
<comment type="caution">
    <text evidence="1">The sequence shown here is derived from an EMBL/GenBank/DDBJ whole genome shotgun (WGS) entry which is preliminary data.</text>
</comment>
<protein>
    <submittedName>
        <fullName evidence="1">Uncharacterized protein</fullName>
    </submittedName>
</protein>
<name>A0A3M7Q0Q3_BRAPC</name>
<dbReference type="AlphaFoldDB" id="A0A3M7Q0Q3"/>
<sequence>MANCRTFLRPSSPFGPPRKIEYRVRSRAKCRDNIFPSQMFFPAIHKSKTEICQTRTKCPARPHHGAVPFDRLSTPETWLALFAWPGRDHAH</sequence>
<accession>A0A3M7Q0Q3</accession>
<dbReference type="EMBL" id="REGN01007936">
    <property type="protein sequence ID" value="RNA04873.1"/>
    <property type="molecule type" value="Genomic_DNA"/>
</dbReference>
<organism evidence="1 2">
    <name type="scientific">Brachionus plicatilis</name>
    <name type="common">Marine rotifer</name>
    <name type="synonym">Brachionus muelleri</name>
    <dbReference type="NCBI Taxonomy" id="10195"/>
    <lineage>
        <taxon>Eukaryota</taxon>
        <taxon>Metazoa</taxon>
        <taxon>Spiralia</taxon>
        <taxon>Gnathifera</taxon>
        <taxon>Rotifera</taxon>
        <taxon>Eurotatoria</taxon>
        <taxon>Monogononta</taxon>
        <taxon>Pseudotrocha</taxon>
        <taxon>Ploima</taxon>
        <taxon>Brachionidae</taxon>
        <taxon>Brachionus</taxon>
    </lineage>
</organism>
<gene>
    <name evidence="1" type="ORF">BpHYR1_017330</name>
</gene>
<proteinExistence type="predicted"/>